<sequence length="219" mass="24179">MNSKTYVVIGLGIFGSAVAKTIARSGADVIAIDSSMSCVENVADVVSNAVQADCCDLDQLKEAGVQDADIAIVAMGSHLEESIMAIIHLRELHVKEIIAKANNHNYMYVLERVGADRVIQPEKEAGQRLAERLLNPNIVDMFNVDNEYSILEIKAPSLWQNHSLIELELRKNYAVNIIGIRSGDSKKLTMSFTPDYVIRPDDSLIIVADSKRLQQLDLN</sequence>
<reference evidence="3 4" key="1">
    <citation type="submission" date="2019-08" db="EMBL/GenBank/DDBJ databases">
        <title>In-depth cultivation of the pig gut microbiome towards novel bacterial diversity and tailored functional studies.</title>
        <authorList>
            <person name="Wylensek D."/>
            <person name="Hitch T.C.A."/>
            <person name="Clavel T."/>
        </authorList>
    </citation>
    <scope>NUCLEOTIDE SEQUENCE [LARGE SCALE GENOMIC DNA]</scope>
    <source>
        <strain evidence="3 4">Oil+RF-744-GAM-WT-6</strain>
    </source>
</reference>
<dbReference type="Pfam" id="PF02080">
    <property type="entry name" value="TrkA_C"/>
    <property type="match status" value="1"/>
</dbReference>
<dbReference type="PROSITE" id="PS51201">
    <property type="entry name" value="RCK_N"/>
    <property type="match status" value="1"/>
</dbReference>
<dbReference type="PANTHER" id="PTHR43833:SF7">
    <property type="entry name" value="KTR SYSTEM POTASSIUM UPTAKE PROTEIN C"/>
    <property type="match status" value="1"/>
</dbReference>
<dbReference type="InterPro" id="IPR036291">
    <property type="entry name" value="NAD(P)-bd_dom_sf"/>
</dbReference>
<dbReference type="PANTHER" id="PTHR43833">
    <property type="entry name" value="POTASSIUM CHANNEL PROTEIN 2-RELATED-RELATED"/>
    <property type="match status" value="1"/>
</dbReference>
<protein>
    <submittedName>
        <fullName evidence="3">TrkA family potassium uptake protein</fullName>
    </submittedName>
</protein>
<dbReference type="EMBL" id="VUMN01000027">
    <property type="protein sequence ID" value="MSS59287.1"/>
    <property type="molecule type" value="Genomic_DNA"/>
</dbReference>
<dbReference type="GO" id="GO:0008324">
    <property type="term" value="F:monoatomic cation transmembrane transporter activity"/>
    <property type="evidence" value="ECO:0007669"/>
    <property type="project" value="InterPro"/>
</dbReference>
<comment type="caution">
    <text evidence="3">The sequence shown here is derived from an EMBL/GenBank/DDBJ whole genome shotgun (WGS) entry which is preliminary data.</text>
</comment>
<dbReference type="PROSITE" id="PS51202">
    <property type="entry name" value="RCK_C"/>
    <property type="match status" value="1"/>
</dbReference>
<dbReference type="Pfam" id="PF02254">
    <property type="entry name" value="TrkA_N"/>
    <property type="match status" value="1"/>
</dbReference>
<dbReference type="Gene3D" id="3.30.70.1450">
    <property type="entry name" value="Regulator of K+ conductance, C-terminal domain"/>
    <property type="match status" value="1"/>
</dbReference>
<dbReference type="SUPFAM" id="SSF51735">
    <property type="entry name" value="NAD(P)-binding Rossmann-fold domains"/>
    <property type="match status" value="1"/>
</dbReference>
<gene>
    <name evidence="3" type="ORF">FYJ51_10325</name>
</gene>
<evidence type="ECO:0000313" key="4">
    <source>
        <dbReference type="Proteomes" id="UP000461880"/>
    </source>
</evidence>
<name>A0A7X2NTP2_9FIRM</name>
<dbReference type="InterPro" id="IPR050721">
    <property type="entry name" value="Trk_Ktr_HKT_K-transport"/>
</dbReference>
<proteinExistence type="predicted"/>
<dbReference type="InterPro" id="IPR006037">
    <property type="entry name" value="RCK_C"/>
</dbReference>
<accession>A0A7X2NTP2</accession>
<evidence type="ECO:0000259" key="2">
    <source>
        <dbReference type="PROSITE" id="PS51202"/>
    </source>
</evidence>
<dbReference type="AlphaFoldDB" id="A0A7X2NTP2"/>
<dbReference type="SUPFAM" id="SSF116726">
    <property type="entry name" value="TrkA C-terminal domain-like"/>
    <property type="match status" value="1"/>
</dbReference>
<organism evidence="3 4">
    <name type="scientific">Stecheria intestinalis</name>
    <dbReference type="NCBI Taxonomy" id="2606630"/>
    <lineage>
        <taxon>Bacteria</taxon>
        <taxon>Bacillati</taxon>
        <taxon>Bacillota</taxon>
        <taxon>Erysipelotrichia</taxon>
        <taxon>Erysipelotrichales</taxon>
        <taxon>Erysipelotrichaceae</taxon>
        <taxon>Stecheria</taxon>
    </lineage>
</organism>
<dbReference type="GO" id="GO:0006813">
    <property type="term" value="P:potassium ion transport"/>
    <property type="evidence" value="ECO:0007669"/>
    <property type="project" value="InterPro"/>
</dbReference>
<dbReference type="InterPro" id="IPR036721">
    <property type="entry name" value="RCK_C_sf"/>
</dbReference>
<keyword evidence="4" id="KW-1185">Reference proteome</keyword>
<evidence type="ECO:0000313" key="3">
    <source>
        <dbReference type="EMBL" id="MSS59287.1"/>
    </source>
</evidence>
<dbReference type="Proteomes" id="UP000461880">
    <property type="component" value="Unassembled WGS sequence"/>
</dbReference>
<feature type="domain" description="RCK N-terminal" evidence="1">
    <location>
        <begin position="3"/>
        <end position="119"/>
    </location>
</feature>
<dbReference type="Gene3D" id="3.40.50.720">
    <property type="entry name" value="NAD(P)-binding Rossmann-like Domain"/>
    <property type="match status" value="1"/>
</dbReference>
<dbReference type="InterPro" id="IPR003148">
    <property type="entry name" value="RCK_N"/>
</dbReference>
<dbReference type="RefSeq" id="WP_105302827.1">
    <property type="nucleotide sequence ID" value="NZ_JAQXPC010000065.1"/>
</dbReference>
<feature type="domain" description="RCK C-terminal" evidence="2">
    <location>
        <begin position="136"/>
        <end position="219"/>
    </location>
</feature>
<evidence type="ECO:0000259" key="1">
    <source>
        <dbReference type="PROSITE" id="PS51201"/>
    </source>
</evidence>